<dbReference type="PANTHER" id="PTHR21529:SF4">
    <property type="entry name" value="TPR AND ANKYRIN REPEAT-CONTAINING PROTEIN 1"/>
    <property type="match status" value="1"/>
</dbReference>
<keyword evidence="2" id="KW-1185">Reference proteome</keyword>
<dbReference type="EMBL" id="CAJVPP010022058">
    <property type="protein sequence ID" value="CAG8744219.1"/>
    <property type="molecule type" value="Genomic_DNA"/>
</dbReference>
<evidence type="ECO:0000313" key="1">
    <source>
        <dbReference type="EMBL" id="CAG8744219.1"/>
    </source>
</evidence>
<sequence length="241" mass="28874">TGKTTCIVFRQLVSYLKSQIYKTPSSHDYDDYFYKRQMFITLNPILCLRVMKYFNQLQKSAKLAGEKVSKAQFIAWKKEYDRSKTFDDNNMHEEDDVKKILSEIPNSFRLLTEQHFPLFITYEKFSEMLLGTYDIDVRMLTTKQIPKPNVNNDDEEELRFTSPFANMSDALWASVVDYDLFVNKYWRHFGDYYRNKLDCELVYSEFSIIKGTNTKVDYLSREEYRDISTRKYPTFCHCRDD</sequence>
<comment type="caution">
    <text evidence="1">The sequence shown here is derived from an EMBL/GenBank/DDBJ whole genome shotgun (WGS) entry which is preliminary data.</text>
</comment>
<dbReference type="AlphaFoldDB" id="A0A9N9IPH1"/>
<feature type="non-terminal residue" evidence="1">
    <location>
        <position position="241"/>
    </location>
</feature>
<proteinExistence type="predicted"/>
<feature type="non-terminal residue" evidence="1">
    <location>
        <position position="1"/>
    </location>
</feature>
<dbReference type="InterPro" id="IPR039904">
    <property type="entry name" value="TRANK1"/>
</dbReference>
<organism evidence="1 2">
    <name type="scientific">Funneliformis mosseae</name>
    <name type="common">Endomycorrhizal fungus</name>
    <name type="synonym">Glomus mosseae</name>
    <dbReference type="NCBI Taxonomy" id="27381"/>
    <lineage>
        <taxon>Eukaryota</taxon>
        <taxon>Fungi</taxon>
        <taxon>Fungi incertae sedis</taxon>
        <taxon>Mucoromycota</taxon>
        <taxon>Glomeromycotina</taxon>
        <taxon>Glomeromycetes</taxon>
        <taxon>Glomerales</taxon>
        <taxon>Glomeraceae</taxon>
        <taxon>Funneliformis</taxon>
    </lineage>
</organism>
<dbReference type="Proteomes" id="UP000789375">
    <property type="component" value="Unassembled WGS sequence"/>
</dbReference>
<protein>
    <submittedName>
        <fullName evidence="1">2442_t:CDS:1</fullName>
    </submittedName>
</protein>
<evidence type="ECO:0000313" key="2">
    <source>
        <dbReference type="Proteomes" id="UP000789375"/>
    </source>
</evidence>
<name>A0A9N9IPH1_FUNMO</name>
<accession>A0A9N9IPH1</accession>
<reference evidence="1" key="1">
    <citation type="submission" date="2021-06" db="EMBL/GenBank/DDBJ databases">
        <authorList>
            <person name="Kallberg Y."/>
            <person name="Tangrot J."/>
            <person name="Rosling A."/>
        </authorList>
    </citation>
    <scope>NUCLEOTIDE SEQUENCE</scope>
    <source>
        <strain evidence="1">87-6 pot B 2015</strain>
    </source>
</reference>
<gene>
    <name evidence="1" type="ORF">FMOSSE_LOCUS16315</name>
</gene>
<dbReference type="PANTHER" id="PTHR21529">
    <property type="entry name" value="MAMMARY TURMOR VIRUS RECEPTOR HOMOLOG 1, 2 MTVR1, 2"/>
    <property type="match status" value="1"/>
</dbReference>